<reference evidence="2 3" key="1">
    <citation type="submission" date="2022-12" db="EMBL/GenBank/DDBJ databases">
        <title>Chromosome-level genome assembly of true bugs.</title>
        <authorList>
            <person name="Ma L."/>
            <person name="Li H."/>
        </authorList>
    </citation>
    <scope>NUCLEOTIDE SEQUENCE [LARGE SCALE GENOMIC DNA]</scope>
    <source>
        <strain evidence="2">Lab_2022b</strain>
    </source>
</reference>
<organism evidence="2 3">
    <name type="scientific">Rhynocoris fuscipes</name>
    <dbReference type="NCBI Taxonomy" id="488301"/>
    <lineage>
        <taxon>Eukaryota</taxon>
        <taxon>Metazoa</taxon>
        <taxon>Ecdysozoa</taxon>
        <taxon>Arthropoda</taxon>
        <taxon>Hexapoda</taxon>
        <taxon>Insecta</taxon>
        <taxon>Pterygota</taxon>
        <taxon>Neoptera</taxon>
        <taxon>Paraneoptera</taxon>
        <taxon>Hemiptera</taxon>
        <taxon>Heteroptera</taxon>
        <taxon>Panheteroptera</taxon>
        <taxon>Cimicomorpha</taxon>
        <taxon>Reduviidae</taxon>
        <taxon>Harpactorinae</taxon>
        <taxon>Harpactorini</taxon>
        <taxon>Rhynocoris</taxon>
    </lineage>
</organism>
<protein>
    <submittedName>
        <fullName evidence="2">Uncharacterized protein</fullName>
    </submittedName>
</protein>
<comment type="caution">
    <text evidence="2">The sequence shown here is derived from an EMBL/GenBank/DDBJ whole genome shotgun (WGS) entry which is preliminary data.</text>
</comment>
<evidence type="ECO:0000313" key="2">
    <source>
        <dbReference type="EMBL" id="KAK9504625.1"/>
    </source>
</evidence>
<dbReference type="AlphaFoldDB" id="A0AAW1D4E8"/>
<feature type="transmembrane region" description="Helical" evidence="1">
    <location>
        <begin position="66"/>
        <end position="88"/>
    </location>
</feature>
<dbReference type="EMBL" id="JAPXFL010000007">
    <property type="protein sequence ID" value="KAK9504625.1"/>
    <property type="molecule type" value="Genomic_DNA"/>
</dbReference>
<keyword evidence="3" id="KW-1185">Reference proteome</keyword>
<keyword evidence="1" id="KW-0812">Transmembrane</keyword>
<keyword evidence="1" id="KW-0472">Membrane</keyword>
<feature type="transmembrane region" description="Helical" evidence="1">
    <location>
        <begin position="95"/>
        <end position="117"/>
    </location>
</feature>
<sequence length="126" mass="13098">MGTVAFIEERGHINLGLGMPAGIFTVIAAGVSVHTSRGFGGYSEPSCTPSLRFLGPRLTVALPLTLLWTAACVLQAVIAILSLLQLILGPRGSQLSVLAALLLALSAATLSAVLALLRIDCRYDPD</sequence>
<dbReference type="Proteomes" id="UP001461498">
    <property type="component" value="Unassembled WGS sequence"/>
</dbReference>
<keyword evidence="1" id="KW-1133">Transmembrane helix</keyword>
<feature type="transmembrane region" description="Helical" evidence="1">
    <location>
        <begin position="12"/>
        <end position="33"/>
    </location>
</feature>
<name>A0AAW1D4E8_9HEMI</name>
<accession>A0AAW1D4E8</accession>
<gene>
    <name evidence="2" type="ORF">O3M35_010916</name>
</gene>
<evidence type="ECO:0000256" key="1">
    <source>
        <dbReference type="SAM" id="Phobius"/>
    </source>
</evidence>
<evidence type="ECO:0000313" key="3">
    <source>
        <dbReference type="Proteomes" id="UP001461498"/>
    </source>
</evidence>
<proteinExistence type="predicted"/>